<name>A0ABS6KU82_9MYCO</name>
<feature type="domain" description="Helix-turn-helix" evidence="1">
    <location>
        <begin position="23"/>
        <end position="71"/>
    </location>
</feature>
<dbReference type="EMBL" id="VOMB01000027">
    <property type="protein sequence ID" value="MBU9767132.1"/>
    <property type="molecule type" value="Genomic_DNA"/>
</dbReference>
<accession>A0ABS6KU82</accession>
<comment type="caution">
    <text evidence="2">The sequence shown here is derived from an EMBL/GenBank/DDBJ whole genome shotgun (WGS) entry which is preliminary data.</text>
</comment>
<dbReference type="InterPro" id="IPR010093">
    <property type="entry name" value="SinI_DNA-bd"/>
</dbReference>
<proteinExistence type="predicted"/>
<sequence>MSEQENTVTVPANPVFEPNPDEFLRTDAIAEELDLCTETVRRMIRDHRLRAVRLKGEYRVRRRWLDEYLDSTLVGA</sequence>
<protein>
    <submittedName>
        <fullName evidence="2">Helix-turn-helix domain-containing protein</fullName>
    </submittedName>
</protein>
<dbReference type="Proteomes" id="UP000812982">
    <property type="component" value="Unassembled WGS sequence"/>
</dbReference>
<reference evidence="2 3" key="1">
    <citation type="journal article" date="2021" name="Sci. Rep.">
        <title>Phenotypic and genomic hallmarks of a novel, potentially pathogenic rapidly growing Mycobacterium species related to the Mycobacterium fortuitum complex.</title>
        <authorList>
            <person name="Gharbi R."/>
            <person name="Khanna V."/>
            <person name="Frigui W."/>
            <person name="Mhenni B."/>
            <person name="Brosch R."/>
            <person name="Mardassi H."/>
        </authorList>
    </citation>
    <scope>NUCLEOTIDE SEQUENCE [LARGE SCALE GENOMIC DNA]</scope>
    <source>
        <strain evidence="2 3">TNTM28</strain>
    </source>
</reference>
<organism evidence="2 3">
    <name type="scientific">[Mycobacterium] fortunisiensis</name>
    <dbReference type="NCBI Taxonomy" id="2600579"/>
    <lineage>
        <taxon>Bacteria</taxon>
        <taxon>Bacillati</taxon>
        <taxon>Actinomycetota</taxon>
        <taxon>Actinomycetes</taxon>
        <taxon>Mycobacteriales</taxon>
        <taxon>Mycobacteriaceae</taxon>
        <taxon>Mycolicibacterium</taxon>
    </lineage>
</organism>
<evidence type="ECO:0000313" key="2">
    <source>
        <dbReference type="EMBL" id="MBU9767132.1"/>
    </source>
</evidence>
<evidence type="ECO:0000313" key="3">
    <source>
        <dbReference type="Proteomes" id="UP000812982"/>
    </source>
</evidence>
<evidence type="ECO:0000259" key="1">
    <source>
        <dbReference type="Pfam" id="PF12728"/>
    </source>
</evidence>
<dbReference type="InterPro" id="IPR041657">
    <property type="entry name" value="HTH_17"/>
</dbReference>
<dbReference type="Pfam" id="PF12728">
    <property type="entry name" value="HTH_17"/>
    <property type="match status" value="1"/>
</dbReference>
<keyword evidence="3" id="KW-1185">Reference proteome</keyword>
<gene>
    <name evidence="2" type="ORF">FR943_25285</name>
</gene>
<dbReference type="NCBIfam" id="TIGR01764">
    <property type="entry name" value="excise"/>
    <property type="match status" value="1"/>
</dbReference>